<reference evidence="2" key="1">
    <citation type="submission" date="2018-07" db="EMBL/GenBank/DDBJ databases">
        <authorList>
            <person name="Quirk P.G."/>
            <person name="Krulwich T.A."/>
        </authorList>
    </citation>
    <scope>NUCLEOTIDE SEQUENCE</scope>
</reference>
<organism evidence="2">
    <name type="scientific">metagenome</name>
    <dbReference type="NCBI Taxonomy" id="256318"/>
    <lineage>
        <taxon>unclassified sequences</taxon>
        <taxon>metagenomes</taxon>
    </lineage>
</organism>
<dbReference type="InterPro" id="IPR029063">
    <property type="entry name" value="SAM-dependent_MTases_sf"/>
</dbReference>
<dbReference type="GO" id="GO:0032259">
    <property type="term" value="P:methylation"/>
    <property type="evidence" value="ECO:0007669"/>
    <property type="project" value="UniProtKB-KW"/>
</dbReference>
<sequence length="265" mass="28164">METGASAIERLRTAYGVARSLAIYYGKPWRGRDMARFYGRFLAPGDLAFDIGAHVGNRIRAWRQLKARVVAVEPQPALLPVLRALYGRDPAVELVAAAIAAEEGRVRLNLNPANPTIASASQAFLAAAGSAPSFAGQHWRGACEVPALTLDALIARFGMPRFIKIDIEGFEEEALKGLSSAPFALSVEFVPMMKEVAQACVARLAAMAPYRFNATYGDGTTFLHLQPLSADAIAGWIASLGADGPAGDIFACQDPALLTCAAGQM</sequence>
<dbReference type="EMBL" id="UIDG01000107">
    <property type="protein sequence ID" value="SUS05423.1"/>
    <property type="molecule type" value="Genomic_DNA"/>
</dbReference>
<dbReference type="InterPro" id="IPR052514">
    <property type="entry name" value="SAM-dependent_MTase"/>
</dbReference>
<dbReference type="SUPFAM" id="SSF53335">
    <property type="entry name" value="S-adenosyl-L-methionine-dependent methyltransferases"/>
    <property type="match status" value="1"/>
</dbReference>
<name>A0A380TC19_9ZZZZ</name>
<keyword evidence="2" id="KW-0489">Methyltransferase</keyword>
<evidence type="ECO:0000259" key="1">
    <source>
        <dbReference type="Pfam" id="PF05050"/>
    </source>
</evidence>
<dbReference type="NCBIfam" id="TIGR01444">
    <property type="entry name" value="fkbM_fam"/>
    <property type="match status" value="1"/>
</dbReference>
<dbReference type="Pfam" id="PF05050">
    <property type="entry name" value="Methyltransf_21"/>
    <property type="match status" value="1"/>
</dbReference>
<protein>
    <submittedName>
        <fullName evidence="2">Methyltransferase FkbM</fullName>
    </submittedName>
</protein>
<dbReference type="PANTHER" id="PTHR34203:SF15">
    <property type="entry name" value="SLL1173 PROTEIN"/>
    <property type="match status" value="1"/>
</dbReference>
<proteinExistence type="predicted"/>
<dbReference type="AlphaFoldDB" id="A0A380TC19"/>
<dbReference type="GO" id="GO:0008168">
    <property type="term" value="F:methyltransferase activity"/>
    <property type="evidence" value="ECO:0007669"/>
    <property type="project" value="UniProtKB-KW"/>
</dbReference>
<dbReference type="InterPro" id="IPR006342">
    <property type="entry name" value="FkbM_mtfrase"/>
</dbReference>
<keyword evidence="2" id="KW-0808">Transferase</keyword>
<accession>A0A380TC19</accession>
<dbReference type="PANTHER" id="PTHR34203">
    <property type="entry name" value="METHYLTRANSFERASE, FKBM FAMILY PROTEIN"/>
    <property type="match status" value="1"/>
</dbReference>
<evidence type="ECO:0000313" key="2">
    <source>
        <dbReference type="EMBL" id="SUS05423.1"/>
    </source>
</evidence>
<dbReference type="Gene3D" id="3.40.50.150">
    <property type="entry name" value="Vaccinia Virus protein VP39"/>
    <property type="match status" value="1"/>
</dbReference>
<feature type="domain" description="Methyltransferase FkbM" evidence="1">
    <location>
        <begin position="50"/>
        <end position="178"/>
    </location>
</feature>
<gene>
    <name evidence="2" type="ORF">DF3PB_1950007</name>
</gene>